<evidence type="ECO:0000256" key="7">
    <source>
        <dbReference type="ARBA" id="ARBA00023239"/>
    </source>
</evidence>
<dbReference type="RefSeq" id="WP_271195079.1">
    <property type="nucleotide sequence ID" value="NZ_BSFN01000004.1"/>
</dbReference>
<evidence type="ECO:0000256" key="3">
    <source>
        <dbReference type="ARBA" id="ARBA00022763"/>
    </source>
</evidence>
<dbReference type="Pfam" id="PF02586">
    <property type="entry name" value="SRAP"/>
    <property type="match status" value="1"/>
</dbReference>
<name>A0A9W6NFC9_9PSED</name>
<reference evidence="9" key="1">
    <citation type="journal article" date="2014" name="Int. J. Syst. Evol. Microbiol.">
        <title>Complete genome sequence of Corynebacterium casei LMG S-19264T (=DSM 44701T), isolated from a smear-ripened cheese.</title>
        <authorList>
            <consortium name="US DOE Joint Genome Institute (JGI-PGF)"/>
            <person name="Walter F."/>
            <person name="Albersmeier A."/>
            <person name="Kalinowski J."/>
            <person name="Ruckert C."/>
        </authorList>
    </citation>
    <scope>NUCLEOTIDE SEQUENCE</scope>
    <source>
        <strain evidence="9">VKM B-2935</strain>
    </source>
</reference>
<evidence type="ECO:0000256" key="8">
    <source>
        <dbReference type="RuleBase" id="RU364100"/>
    </source>
</evidence>
<evidence type="ECO:0000256" key="1">
    <source>
        <dbReference type="ARBA" id="ARBA00008136"/>
    </source>
</evidence>
<dbReference type="PANTHER" id="PTHR13604:SF0">
    <property type="entry name" value="ABASIC SITE PROCESSING PROTEIN HMCES"/>
    <property type="match status" value="1"/>
</dbReference>
<dbReference type="Proteomes" id="UP001143328">
    <property type="component" value="Unassembled WGS sequence"/>
</dbReference>
<proteinExistence type="inferred from homology"/>
<dbReference type="SUPFAM" id="SSF143081">
    <property type="entry name" value="BB1717-like"/>
    <property type="match status" value="1"/>
</dbReference>
<dbReference type="GO" id="GO:0016829">
    <property type="term" value="F:lyase activity"/>
    <property type="evidence" value="ECO:0007669"/>
    <property type="project" value="UniProtKB-KW"/>
</dbReference>
<keyword evidence="6" id="KW-0238">DNA-binding</keyword>
<comment type="similarity">
    <text evidence="1 8">Belongs to the SOS response-associated peptidase family.</text>
</comment>
<comment type="caution">
    <text evidence="9">The sequence shown here is derived from an EMBL/GenBank/DDBJ whole genome shotgun (WGS) entry which is preliminary data.</text>
</comment>
<dbReference type="GO" id="GO:0003697">
    <property type="term" value="F:single-stranded DNA binding"/>
    <property type="evidence" value="ECO:0007669"/>
    <property type="project" value="InterPro"/>
</dbReference>
<keyword evidence="4 8" id="KW-0378">Hydrolase</keyword>
<evidence type="ECO:0000313" key="9">
    <source>
        <dbReference type="EMBL" id="GLK88873.1"/>
    </source>
</evidence>
<dbReference type="EMBL" id="BSFN01000004">
    <property type="protein sequence ID" value="GLK88873.1"/>
    <property type="molecule type" value="Genomic_DNA"/>
</dbReference>
<reference evidence="9" key="2">
    <citation type="submission" date="2023-01" db="EMBL/GenBank/DDBJ databases">
        <authorList>
            <person name="Sun Q."/>
            <person name="Evtushenko L."/>
        </authorList>
    </citation>
    <scope>NUCLEOTIDE SEQUENCE</scope>
    <source>
        <strain evidence="9">VKM B-2935</strain>
    </source>
</reference>
<evidence type="ECO:0000256" key="2">
    <source>
        <dbReference type="ARBA" id="ARBA00022670"/>
    </source>
</evidence>
<dbReference type="PANTHER" id="PTHR13604">
    <property type="entry name" value="DC12-RELATED"/>
    <property type="match status" value="1"/>
</dbReference>
<sequence>MCGRYTNTQDLDRWRDVLAIMQPIDNRTDPAAGPRYNIAPSTRAPLFYNTGHGLAAEAVRWGWAPHWAKARKMPPAINARVETVASGKFFRDIWQQRALALADGWYEWVKHPTDPKIKQPYYIQAKEGSPLFFASLCQVTQGLEQHESDGFTIITAAADTGLLDIHDRRPVVLAPELAAQWLDPHTEPARALEIATEHGLGAAAFRWHPVGKAVGNPRNEGAELIEEIDDPVL</sequence>
<keyword evidence="5" id="KW-0190">Covalent protein-DNA linkage</keyword>
<dbReference type="InterPro" id="IPR036590">
    <property type="entry name" value="SRAP-like"/>
</dbReference>
<keyword evidence="2 8" id="KW-0645">Protease</keyword>
<keyword evidence="3" id="KW-0227">DNA damage</keyword>
<dbReference type="GO" id="GO:0006508">
    <property type="term" value="P:proteolysis"/>
    <property type="evidence" value="ECO:0007669"/>
    <property type="project" value="UniProtKB-KW"/>
</dbReference>
<evidence type="ECO:0000256" key="6">
    <source>
        <dbReference type="ARBA" id="ARBA00023125"/>
    </source>
</evidence>
<dbReference type="GO" id="GO:0106300">
    <property type="term" value="P:protein-DNA covalent cross-linking repair"/>
    <property type="evidence" value="ECO:0007669"/>
    <property type="project" value="InterPro"/>
</dbReference>
<evidence type="ECO:0000256" key="5">
    <source>
        <dbReference type="ARBA" id="ARBA00023124"/>
    </source>
</evidence>
<keyword evidence="10" id="KW-1185">Reference proteome</keyword>
<evidence type="ECO:0000256" key="4">
    <source>
        <dbReference type="ARBA" id="ARBA00022801"/>
    </source>
</evidence>
<evidence type="ECO:0000313" key="10">
    <source>
        <dbReference type="Proteomes" id="UP001143328"/>
    </source>
</evidence>
<dbReference type="AlphaFoldDB" id="A0A9W6NFC9"/>
<organism evidence="9 10">
    <name type="scientific">Pseudomonas turukhanskensis</name>
    <dbReference type="NCBI Taxonomy" id="1806536"/>
    <lineage>
        <taxon>Bacteria</taxon>
        <taxon>Pseudomonadati</taxon>
        <taxon>Pseudomonadota</taxon>
        <taxon>Gammaproteobacteria</taxon>
        <taxon>Pseudomonadales</taxon>
        <taxon>Pseudomonadaceae</taxon>
        <taxon>Pseudomonas</taxon>
    </lineage>
</organism>
<dbReference type="Gene3D" id="3.90.1680.10">
    <property type="entry name" value="SOS response associated peptidase-like"/>
    <property type="match status" value="1"/>
</dbReference>
<gene>
    <name evidence="9" type="ORF">GCM10017655_19350</name>
</gene>
<dbReference type="InterPro" id="IPR003738">
    <property type="entry name" value="SRAP"/>
</dbReference>
<keyword evidence="7" id="KW-0456">Lyase</keyword>
<dbReference type="EC" id="3.4.-.-" evidence="8"/>
<protein>
    <recommendedName>
        <fullName evidence="8">Abasic site processing protein</fullName>
        <ecNumber evidence="8">3.4.-.-</ecNumber>
    </recommendedName>
</protein>
<accession>A0A9W6NFC9</accession>
<dbReference type="GO" id="GO:0008233">
    <property type="term" value="F:peptidase activity"/>
    <property type="evidence" value="ECO:0007669"/>
    <property type="project" value="UniProtKB-KW"/>
</dbReference>